<sequence>MAKFASLLQLIALLLQLADCRKLKQQQQHDSGFFFLQETLRQLHSRRLVATVLNSIPPVSNATRLFQEELVTDRAYESSPPKRTNLSDASSATAATLDDEFTAPSTRKELSEDDFEETMRTDYAPVRRKPPINNEVPFFASDTTRRTSP</sequence>
<evidence type="ECO:0000256" key="2">
    <source>
        <dbReference type="SAM" id="SignalP"/>
    </source>
</evidence>
<feature type="signal peptide" evidence="2">
    <location>
        <begin position="1"/>
        <end position="20"/>
    </location>
</feature>
<reference evidence="3 4" key="1">
    <citation type="journal article" date="2011" name="Science">
        <title>The Selaginella genome identifies genetic changes associated with the evolution of vascular plants.</title>
        <authorList>
            <person name="Banks J.A."/>
            <person name="Nishiyama T."/>
            <person name="Hasebe M."/>
            <person name="Bowman J.L."/>
            <person name="Gribskov M."/>
            <person name="dePamphilis C."/>
            <person name="Albert V.A."/>
            <person name="Aono N."/>
            <person name="Aoyama T."/>
            <person name="Ambrose B.A."/>
            <person name="Ashton N.W."/>
            <person name="Axtell M.J."/>
            <person name="Barker E."/>
            <person name="Barker M.S."/>
            <person name="Bennetzen J.L."/>
            <person name="Bonawitz N.D."/>
            <person name="Chapple C."/>
            <person name="Cheng C."/>
            <person name="Correa L.G."/>
            <person name="Dacre M."/>
            <person name="DeBarry J."/>
            <person name="Dreyer I."/>
            <person name="Elias M."/>
            <person name="Engstrom E.M."/>
            <person name="Estelle M."/>
            <person name="Feng L."/>
            <person name="Finet C."/>
            <person name="Floyd S.K."/>
            <person name="Frommer W.B."/>
            <person name="Fujita T."/>
            <person name="Gramzow L."/>
            <person name="Gutensohn M."/>
            <person name="Harholt J."/>
            <person name="Hattori M."/>
            <person name="Heyl A."/>
            <person name="Hirai T."/>
            <person name="Hiwatashi Y."/>
            <person name="Ishikawa M."/>
            <person name="Iwata M."/>
            <person name="Karol K.G."/>
            <person name="Koehler B."/>
            <person name="Kolukisaoglu U."/>
            <person name="Kubo M."/>
            <person name="Kurata T."/>
            <person name="Lalonde S."/>
            <person name="Li K."/>
            <person name="Li Y."/>
            <person name="Litt A."/>
            <person name="Lyons E."/>
            <person name="Manning G."/>
            <person name="Maruyama T."/>
            <person name="Michael T.P."/>
            <person name="Mikami K."/>
            <person name="Miyazaki S."/>
            <person name="Morinaga S."/>
            <person name="Murata T."/>
            <person name="Mueller-Roeber B."/>
            <person name="Nelson D.R."/>
            <person name="Obara M."/>
            <person name="Oguri Y."/>
            <person name="Olmstead R.G."/>
            <person name="Onodera N."/>
            <person name="Petersen B.L."/>
            <person name="Pils B."/>
            <person name="Prigge M."/>
            <person name="Rensing S.A."/>
            <person name="Riano-Pachon D.M."/>
            <person name="Roberts A.W."/>
            <person name="Sato Y."/>
            <person name="Scheller H.V."/>
            <person name="Schulz B."/>
            <person name="Schulz C."/>
            <person name="Shakirov E.V."/>
            <person name="Shibagaki N."/>
            <person name="Shinohara N."/>
            <person name="Shippen D.E."/>
            <person name="Soerensen I."/>
            <person name="Sotooka R."/>
            <person name="Sugimoto N."/>
            <person name="Sugita M."/>
            <person name="Sumikawa N."/>
            <person name="Tanurdzic M."/>
            <person name="Theissen G."/>
            <person name="Ulvskov P."/>
            <person name="Wakazuki S."/>
            <person name="Weng J.K."/>
            <person name="Willats W.W."/>
            <person name="Wipf D."/>
            <person name="Wolf P.G."/>
            <person name="Yang L."/>
            <person name="Zimmer A.D."/>
            <person name="Zhu Q."/>
            <person name="Mitros T."/>
            <person name="Hellsten U."/>
            <person name="Loque D."/>
            <person name="Otillar R."/>
            <person name="Salamov A."/>
            <person name="Schmutz J."/>
            <person name="Shapiro H."/>
            <person name="Lindquist E."/>
            <person name="Lucas S."/>
            <person name="Rokhsar D."/>
            <person name="Grigoriev I.V."/>
        </authorList>
    </citation>
    <scope>NUCLEOTIDE SEQUENCE [LARGE SCALE GENOMIC DNA]</scope>
</reference>
<dbReference type="Proteomes" id="UP000001514">
    <property type="component" value="Unassembled WGS sequence"/>
</dbReference>
<evidence type="ECO:0000256" key="1">
    <source>
        <dbReference type="SAM" id="MobiDB-lite"/>
    </source>
</evidence>
<accession>D8QUV9</accession>
<dbReference type="Gramene" id="EFJ36361">
    <property type="protein sequence ID" value="EFJ36361"/>
    <property type="gene ID" value="SELMODRAFT_404292"/>
</dbReference>
<feature type="region of interest" description="Disordered" evidence="1">
    <location>
        <begin position="73"/>
        <end position="149"/>
    </location>
</feature>
<dbReference type="EMBL" id="GL377567">
    <property type="protein sequence ID" value="EFJ36361.1"/>
    <property type="molecule type" value="Genomic_DNA"/>
</dbReference>
<gene>
    <name evidence="3" type="ORF">SELMODRAFT_404292</name>
</gene>
<evidence type="ECO:0000313" key="4">
    <source>
        <dbReference type="Proteomes" id="UP000001514"/>
    </source>
</evidence>
<dbReference type="HOGENOM" id="CLU_1752859_0_0_1"/>
<dbReference type="KEGG" id="smo:SELMODRAFT_404292"/>
<organism evidence="4">
    <name type="scientific">Selaginella moellendorffii</name>
    <name type="common">Spikemoss</name>
    <dbReference type="NCBI Taxonomy" id="88036"/>
    <lineage>
        <taxon>Eukaryota</taxon>
        <taxon>Viridiplantae</taxon>
        <taxon>Streptophyta</taxon>
        <taxon>Embryophyta</taxon>
        <taxon>Tracheophyta</taxon>
        <taxon>Lycopodiopsida</taxon>
        <taxon>Selaginellales</taxon>
        <taxon>Selaginellaceae</taxon>
        <taxon>Selaginella</taxon>
    </lineage>
</organism>
<keyword evidence="2" id="KW-0732">Signal</keyword>
<keyword evidence="4" id="KW-1185">Reference proteome</keyword>
<proteinExistence type="predicted"/>
<name>D8QUV9_SELML</name>
<feature type="chain" id="PRO_5003121247" evidence="2">
    <location>
        <begin position="21"/>
        <end position="149"/>
    </location>
</feature>
<dbReference type="AlphaFoldDB" id="D8QUV9"/>
<evidence type="ECO:0000313" key="3">
    <source>
        <dbReference type="EMBL" id="EFJ36361.1"/>
    </source>
</evidence>
<dbReference type="InParanoid" id="D8QUV9"/>
<feature type="compositionally biased region" description="Low complexity" evidence="1">
    <location>
        <begin position="86"/>
        <end position="96"/>
    </location>
</feature>
<protein>
    <submittedName>
        <fullName evidence="3">Uncharacterized protein</fullName>
    </submittedName>
</protein>